<accession>A0AC35G1N2</accession>
<organism evidence="1 2">
    <name type="scientific">Panagrolaimus sp. PS1159</name>
    <dbReference type="NCBI Taxonomy" id="55785"/>
    <lineage>
        <taxon>Eukaryota</taxon>
        <taxon>Metazoa</taxon>
        <taxon>Ecdysozoa</taxon>
        <taxon>Nematoda</taxon>
        <taxon>Chromadorea</taxon>
        <taxon>Rhabditida</taxon>
        <taxon>Tylenchina</taxon>
        <taxon>Panagrolaimomorpha</taxon>
        <taxon>Panagrolaimoidea</taxon>
        <taxon>Panagrolaimidae</taxon>
        <taxon>Panagrolaimus</taxon>
    </lineage>
</organism>
<reference evidence="2" key="1">
    <citation type="submission" date="2022-11" db="UniProtKB">
        <authorList>
            <consortium name="WormBaseParasite"/>
        </authorList>
    </citation>
    <scope>IDENTIFICATION</scope>
</reference>
<dbReference type="Proteomes" id="UP000887580">
    <property type="component" value="Unplaced"/>
</dbReference>
<proteinExistence type="predicted"/>
<sequence>MVVSRNFLILLAIFVSVGLCNNESLSISTWKDKIGREEATCRFQLSKMDTWLFYVISAGICTLSLVFLIMSIGVFIYIQRYLMKEMEEAVYKAHEVMDSVMVCLIPQQLIDEIGSEDRMKKKDS</sequence>
<name>A0AC35G1N2_9BILA</name>
<evidence type="ECO:0000313" key="1">
    <source>
        <dbReference type="Proteomes" id="UP000887580"/>
    </source>
</evidence>
<evidence type="ECO:0000313" key="2">
    <source>
        <dbReference type="WBParaSite" id="PS1159_v2.g23168.t1"/>
    </source>
</evidence>
<dbReference type="WBParaSite" id="PS1159_v2.g23168.t1">
    <property type="protein sequence ID" value="PS1159_v2.g23168.t1"/>
    <property type="gene ID" value="PS1159_v2.g23168"/>
</dbReference>
<protein>
    <submittedName>
        <fullName evidence="2">Uncharacterized protein</fullName>
    </submittedName>
</protein>